<reference evidence="1 2" key="1">
    <citation type="journal article" date="2019" name="Commun. Biol.">
        <title>The bagworm genome reveals a unique fibroin gene that provides high tensile strength.</title>
        <authorList>
            <person name="Kono N."/>
            <person name="Nakamura H."/>
            <person name="Ohtoshi R."/>
            <person name="Tomita M."/>
            <person name="Numata K."/>
            <person name="Arakawa K."/>
        </authorList>
    </citation>
    <scope>NUCLEOTIDE SEQUENCE [LARGE SCALE GENOMIC DNA]</scope>
</reference>
<protein>
    <submittedName>
        <fullName evidence="1">Uncharacterized protein</fullName>
    </submittedName>
</protein>
<proteinExistence type="predicted"/>
<dbReference type="Proteomes" id="UP000299102">
    <property type="component" value="Unassembled WGS sequence"/>
</dbReference>
<gene>
    <name evidence="1" type="ORF">EVAR_33686_1</name>
</gene>
<dbReference type="AlphaFoldDB" id="A0A4C1VNK6"/>
<accession>A0A4C1VNK6</accession>
<evidence type="ECO:0000313" key="2">
    <source>
        <dbReference type="Proteomes" id="UP000299102"/>
    </source>
</evidence>
<comment type="caution">
    <text evidence="1">The sequence shown here is derived from an EMBL/GenBank/DDBJ whole genome shotgun (WGS) entry which is preliminary data.</text>
</comment>
<organism evidence="1 2">
    <name type="scientific">Eumeta variegata</name>
    <name type="common">Bagworm moth</name>
    <name type="synonym">Eumeta japonica</name>
    <dbReference type="NCBI Taxonomy" id="151549"/>
    <lineage>
        <taxon>Eukaryota</taxon>
        <taxon>Metazoa</taxon>
        <taxon>Ecdysozoa</taxon>
        <taxon>Arthropoda</taxon>
        <taxon>Hexapoda</taxon>
        <taxon>Insecta</taxon>
        <taxon>Pterygota</taxon>
        <taxon>Neoptera</taxon>
        <taxon>Endopterygota</taxon>
        <taxon>Lepidoptera</taxon>
        <taxon>Glossata</taxon>
        <taxon>Ditrysia</taxon>
        <taxon>Tineoidea</taxon>
        <taxon>Psychidae</taxon>
        <taxon>Oiketicinae</taxon>
        <taxon>Eumeta</taxon>
    </lineage>
</organism>
<dbReference type="EMBL" id="BGZK01000376">
    <property type="protein sequence ID" value="GBP40110.1"/>
    <property type="molecule type" value="Genomic_DNA"/>
</dbReference>
<name>A0A4C1VNK6_EUMVA</name>
<evidence type="ECO:0000313" key="1">
    <source>
        <dbReference type="EMBL" id="GBP40110.1"/>
    </source>
</evidence>
<keyword evidence="2" id="KW-1185">Reference proteome</keyword>
<sequence>MEFFPDFTFTITLAFTHDAARMEIERIISSFTSTDHAVDLGPSVVPSFDFSPGSAFDSESASDLESGSVQNMYIIHLRLRARRHTKRHLIFLHLS</sequence>